<dbReference type="NCBIfam" id="TIGR01525">
    <property type="entry name" value="ATPase-IB_hvy"/>
    <property type="match status" value="1"/>
</dbReference>
<dbReference type="PROSITE" id="PS01229">
    <property type="entry name" value="COF_2"/>
    <property type="match status" value="1"/>
</dbReference>
<dbReference type="RefSeq" id="WP_154701716.1">
    <property type="nucleotide sequence ID" value="NZ_RPFP01000090.1"/>
</dbReference>
<dbReference type="InterPro" id="IPR044492">
    <property type="entry name" value="P_typ_ATPase_HD_dom"/>
</dbReference>
<dbReference type="GO" id="GO:0005524">
    <property type="term" value="F:ATP binding"/>
    <property type="evidence" value="ECO:0007669"/>
    <property type="project" value="UniProtKB-UniRule"/>
</dbReference>
<dbReference type="SFLD" id="SFLDG00002">
    <property type="entry name" value="C1.7:_P-type_atpase_like"/>
    <property type="match status" value="1"/>
</dbReference>
<comment type="caution">
    <text evidence="17">The sequence shown here is derived from an EMBL/GenBank/DDBJ whole genome shotgun (WGS) entry which is preliminary data.</text>
</comment>
<evidence type="ECO:0000256" key="14">
    <source>
        <dbReference type="ARBA" id="ARBA00047308"/>
    </source>
</evidence>
<dbReference type="InterPro" id="IPR023214">
    <property type="entry name" value="HAD_sf"/>
</dbReference>
<evidence type="ECO:0000256" key="5">
    <source>
        <dbReference type="ARBA" id="ARBA00022553"/>
    </source>
</evidence>
<dbReference type="FunFam" id="3.40.1110.10:FF:000066">
    <property type="entry name" value="Cadmium-translocating P-type ATPase"/>
    <property type="match status" value="1"/>
</dbReference>
<sequence>LMVSCPCALVISVPLGYFGGVGAASRKGILMKGVHVLEVLTQAKSIAFDKTGTLTKGVFKVTDIVPQNGHSKEEVLHYASCSQLLSTHPIALSIQKACEEMLKDDKHQHDIKNYEEVSGMGVKAQCHTDLIIAGNEKMLDQFHIAHSPSKENGTIVHVAFNQNYIGYIVISDEIKDDAIECLRDLKAQGIENFCILSGDRKSATESIAQTLGCEYYASLLPEEKTSVFKTFKERYKAPAIFVGDGINDAPTLASADVGIGMGKGSELSKQSADIVITNDSLSSLVKVLAIAKKTKSIIWQNILFALGIKAVFIVLGLMGVASLWEAVFGDVGVTLLALANSMRAMRA</sequence>
<keyword evidence="7 16" id="KW-0479">Metal-binding</keyword>
<keyword evidence="13 16" id="KW-0472">Membrane</keyword>
<evidence type="ECO:0000256" key="2">
    <source>
        <dbReference type="ARBA" id="ARBA00006024"/>
    </source>
</evidence>
<evidence type="ECO:0000313" key="17">
    <source>
        <dbReference type="EMBL" id="RPF67377.1"/>
    </source>
</evidence>
<dbReference type="InterPro" id="IPR023299">
    <property type="entry name" value="ATPase_P-typ_cyto_dom_N"/>
</dbReference>
<keyword evidence="3 16" id="KW-1003">Cell membrane</keyword>
<comment type="caution">
    <text evidence="16">Lacks conserved residue(s) required for the propagation of feature annotation.</text>
</comment>
<evidence type="ECO:0000256" key="4">
    <source>
        <dbReference type="ARBA" id="ARBA00022539"/>
    </source>
</evidence>
<dbReference type="PANTHER" id="PTHR48085">
    <property type="entry name" value="CADMIUM/ZINC-TRANSPORTING ATPASE HMA2-RELATED"/>
    <property type="match status" value="1"/>
</dbReference>
<keyword evidence="6 16" id="KW-0812">Transmembrane</keyword>
<keyword evidence="10" id="KW-0460">Magnesium</keyword>
<comment type="catalytic activity">
    <reaction evidence="15">
        <text>Cd(2+)(in) + ATP + H2O = Cd(2+)(out) + ADP + phosphate + H(+)</text>
        <dbReference type="Rhea" id="RHEA:12132"/>
        <dbReference type="ChEBI" id="CHEBI:15377"/>
        <dbReference type="ChEBI" id="CHEBI:15378"/>
        <dbReference type="ChEBI" id="CHEBI:30616"/>
        <dbReference type="ChEBI" id="CHEBI:43474"/>
        <dbReference type="ChEBI" id="CHEBI:48775"/>
        <dbReference type="ChEBI" id="CHEBI:456216"/>
        <dbReference type="EC" id="7.2.2.21"/>
    </reaction>
</comment>
<dbReference type="PRINTS" id="PR00119">
    <property type="entry name" value="CATATPASE"/>
</dbReference>
<evidence type="ECO:0000256" key="6">
    <source>
        <dbReference type="ARBA" id="ARBA00022692"/>
    </source>
</evidence>
<dbReference type="InterPro" id="IPR051014">
    <property type="entry name" value="Cation_Transport_ATPase_IB"/>
</dbReference>
<dbReference type="NCBIfam" id="TIGR01494">
    <property type="entry name" value="ATPase_P-type"/>
    <property type="match status" value="1"/>
</dbReference>
<evidence type="ECO:0000256" key="13">
    <source>
        <dbReference type="ARBA" id="ARBA00023136"/>
    </source>
</evidence>
<evidence type="ECO:0000313" key="18">
    <source>
        <dbReference type="Proteomes" id="UP000276972"/>
    </source>
</evidence>
<dbReference type="GO" id="GO:0046872">
    <property type="term" value="F:metal ion binding"/>
    <property type="evidence" value="ECO:0007669"/>
    <property type="project" value="UniProtKB-KW"/>
</dbReference>
<keyword evidence="8 16" id="KW-0547">Nucleotide-binding</keyword>
<dbReference type="SFLD" id="SFLDS00003">
    <property type="entry name" value="Haloacid_Dehalogenase"/>
    <property type="match status" value="1"/>
</dbReference>
<dbReference type="PROSITE" id="PS00154">
    <property type="entry name" value="ATPASE_E1_E2"/>
    <property type="match status" value="1"/>
</dbReference>
<dbReference type="PANTHER" id="PTHR48085:SF5">
    <property type="entry name" value="CADMIUM_ZINC-TRANSPORTING ATPASE HMA4-RELATED"/>
    <property type="match status" value="1"/>
</dbReference>
<accession>A0A7Z6UZC3</accession>
<protein>
    <submittedName>
        <fullName evidence="17">Heavy metal translocating P-type ATPase</fullName>
    </submittedName>
</protein>
<dbReference type="SFLD" id="SFLDF00027">
    <property type="entry name" value="p-type_atpase"/>
    <property type="match status" value="1"/>
</dbReference>
<dbReference type="InterPro" id="IPR018303">
    <property type="entry name" value="ATPase_P-typ_P_site"/>
</dbReference>
<dbReference type="GO" id="GO:0008551">
    <property type="term" value="F:P-type cadmium transporter activity"/>
    <property type="evidence" value="ECO:0007669"/>
    <property type="project" value="UniProtKB-EC"/>
</dbReference>
<feature type="non-terminal residue" evidence="17">
    <location>
        <position position="1"/>
    </location>
</feature>
<dbReference type="Proteomes" id="UP000276972">
    <property type="component" value="Unassembled WGS sequence"/>
</dbReference>
<evidence type="ECO:0000256" key="3">
    <source>
        <dbReference type="ARBA" id="ARBA00022475"/>
    </source>
</evidence>
<evidence type="ECO:0000256" key="12">
    <source>
        <dbReference type="ARBA" id="ARBA00022989"/>
    </source>
</evidence>
<comment type="catalytic activity">
    <reaction evidence="14">
        <text>Zn(2+)(in) + ATP + H2O = Zn(2+)(out) + ADP + phosphate + H(+)</text>
        <dbReference type="Rhea" id="RHEA:20621"/>
        <dbReference type="ChEBI" id="CHEBI:15377"/>
        <dbReference type="ChEBI" id="CHEBI:15378"/>
        <dbReference type="ChEBI" id="CHEBI:29105"/>
        <dbReference type="ChEBI" id="CHEBI:30616"/>
        <dbReference type="ChEBI" id="CHEBI:43474"/>
        <dbReference type="ChEBI" id="CHEBI:456216"/>
        <dbReference type="EC" id="7.2.2.12"/>
    </reaction>
</comment>
<proteinExistence type="inferred from homology"/>
<name>A0A7Z6UZC3_HELPX</name>
<reference evidence="17 18" key="1">
    <citation type="submission" date="2018-11" db="EMBL/GenBank/DDBJ databases">
        <authorList>
            <person name="Gutierrez A.J."/>
            <person name="Bravo M."/>
        </authorList>
    </citation>
    <scope>NUCLEOTIDE SEQUENCE [LARGE SCALE GENOMIC DNA]</scope>
    <source>
        <strain evidence="17 18">22388</strain>
    </source>
</reference>
<feature type="transmembrane region" description="Helical" evidence="16">
    <location>
        <begin position="302"/>
        <end position="321"/>
    </location>
</feature>
<evidence type="ECO:0000256" key="10">
    <source>
        <dbReference type="ARBA" id="ARBA00022842"/>
    </source>
</evidence>
<dbReference type="Gene3D" id="3.40.50.1000">
    <property type="entry name" value="HAD superfamily/HAD-like"/>
    <property type="match status" value="1"/>
</dbReference>
<dbReference type="GO" id="GO:0005886">
    <property type="term" value="C:plasma membrane"/>
    <property type="evidence" value="ECO:0007669"/>
    <property type="project" value="UniProtKB-SubCell"/>
</dbReference>
<evidence type="ECO:0000256" key="11">
    <source>
        <dbReference type="ARBA" id="ARBA00022967"/>
    </source>
</evidence>
<evidence type="ECO:0000256" key="9">
    <source>
        <dbReference type="ARBA" id="ARBA00022840"/>
    </source>
</evidence>
<evidence type="ECO:0000256" key="16">
    <source>
        <dbReference type="RuleBase" id="RU362081"/>
    </source>
</evidence>
<keyword evidence="5" id="KW-0597">Phosphoprotein</keyword>
<evidence type="ECO:0000256" key="1">
    <source>
        <dbReference type="ARBA" id="ARBA00004651"/>
    </source>
</evidence>
<organism evidence="17 18">
    <name type="scientific">Helicobacter pylori</name>
    <name type="common">Campylobacter pylori</name>
    <dbReference type="NCBI Taxonomy" id="210"/>
    <lineage>
        <taxon>Bacteria</taxon>
        <taxon>Pseudomonadati</taxon>
        <taxon>Campylobacterota</taxon>
        <taxon>Epsilonproteobacteria</taxon>
        <taxon>Campylobacterales</taxon>
        <taxon>Helicobacteraceae</taxon>
        <taxon>Helicobacter</taxon>
    </lineage>
</organism>
<dbReference type="Pfam" id="PF00702">
    <property type="entry name" value="Hydrolase"/>
    <property type="match status" value="1"/>
</dbReference>
<dbReference type="EMBL" id="RPFP01000090">
    <property type="protein sequence ID" value="RPF67377.1"/>
    <property type="molecule type" value="Genomic_DNA"/>
</dbReference>
<comment type="similarity">
    <text evidence="2 16">Belongs to the cation transport ATPase (P-type) (TC 3.A.3) family. Type IB subfamily.</text>
</comment>
<dbReference type="InterPro" id="IPR036412">
    <property type="entry name" value="HAD-like_sf"/>
</dbReference>
<keyword evidence="9 16" id="KW-0067">ATP-binding</keyword>
<dbReference type="Gene3D" id="3.40.1110.10">
    <property type="entry name" value="Calcium-transporting ATPase, cytoplasmic domain N"/>
    <property type="match status" value="1"/>
</dbReference>
<dbReference type="AlphaFoldDB" id="A0A7Z6UZC3"/>
<evidence type="ECO:0000256" key="8">
    <source>
        <dbReference type="ARBA" id="ARBA00022741"/>
    </source>
</evidence>
<dbReference type="InterPro" id="IPR027256">
    <property type="entry name" value="P-typ_ATPase_IB"/>
</dbReference>
<keyword evidence="11" id="KW-1278">Translocase</keyword>
<dbReference type="PRINTS" id="PR00120">
    <property type="entry name" value="HATPASE"/>
</dbReference>
<evidence type="ECO:0000256" key="7">
    <source>
        <dbReference type="ARBA" id="ARBA00022723"/>
    </source>
</evidence>
<keyword evidence="12 16" id="KW-1133">Transmembrane helix</keyword>
<dbReference type="InterPro" id="IPR001757">
    <property type="entry name" value="P_typ_ATPase"/>
</dbReference>
<comment type="subcellular location">
    <subcellularLocation>
        <location evidence="1">Cell membrane</location>
        <topology evidence="1">Multi-pass membrane protein</topology>
    </subcellularLocation>
</comment>
<dbReference type="GO" id="GO:0016463">
    <property type="term" value="F:P-type zinc transporter activity"/>
    <property type="evidence" value="ECO:0007669"/>
    <property type="project" value="UniProtKB-EC"/>
</dbReference>
<keyword evidence="4" id="KW-0104">Cadmium</keyword>
<dbReference type="SUPFAM" id="SSF56784">
    <property type="entry name" value="HAD-like"/>
    <property type="match status" value="1"/>
</dbReference>
<dbReference type="GO" id="GO:0016887">
    <property type="term" value="F:ATP hydrolysis activity"/>
    <property type="evidence" value="ECO:0007669"/>
    <property type="project" value="InterPro"/>
</dbReference>
<gene>
    <name evidence="17" type="ORF">EGV97_08705</name>
</gene>
<evidence type="ECO:0000256" key="15">
    <source>
        <dbReference type="ARBA" id="ARBA00049338"/>
    </source>
</evidence>